<reference evidence="2 3" key="1">
    <citation type="submission" date="2021-06" db="EMBL/GenBank/DDBJ databases">
        <title>Gemonas diversity in paddy soil.</title>
        <authorList>
            <person name="Liu G."/>
        </authorList>
    </citation>
    <scope>NUCLEOTIDE SEQUENCE [LARGE SCALE GENOMIC DNA]</scope>
    <source>
        <strain evidence="2 3">RG2</strain>
    </source>
</reference>
<keyword evidence="3" id="KW-1185">Reference proteome</keyword>
<dbReference type="EMBL" id="CP077683">
    <property type="protein sequence ID" value="QXE90869.1"/>
    <property type="molecule type" value="Genomic_DNA"/>
</dbReference>
<evidence type="ECO:0000313" key="3">
    <source>
        <dbReference type="Proteomes" id="UP000683559"/>
    </source>
</evidence>
<accession>A0ABX8LJP3</accession>
<dbReference type="Proteomes" id="UP000683559">
    <property type="component" value="Chromosome"/>
</dbReference>
<dbReference type="PROSITE" id="PS50851">
    <property type="entry name" value="CHEW"/>
    <property type="match status" value="1"/>
</dbReference>
<proteinExistence type="predicted"/>
<gene>
    <name evidence="2" type="ORF">KP001_21245</name>
</gene>
<feature type="domain" description="CheW-like" evidence="1">
    <location>
        <begin position="17"/>
        <end position="157"/>
    </location>
</feature>
<dbReference type="InterPro" id="IPR039315">
    <property type="entry name" value="CheW"/>
</dbReference>
<dbReference type="Pfam" id="PF01584">
    <property type="entry name" value="CheW"/>
    <property type="match status" value="1"/>
</dbReference>
<dbReference type="SMART" id="SM00260">
    <property type="entry name" value="CheW"/>
    <property type="match status" value="1"/>
</dbReference>
<dbReference type="CDD" id="cd00732">
    <property type="entry name" value="CheW"/>
    <property type="match status" value="1"/>
</dbReference>
<evidence type="ECO:0000259" key="1">
    <source>
        <dbReference type="PROSITE" id="PS50851"/>
    </source>
</evidence>
<organism evidence="2 3">
    <name type="scientific">Geomonas subterranea</name>
    <dbReference type="NCBI Taxonomy" id="2847989"/>
    <lineage>
        <taxon>Bacteria</taxon>
        <taxon>Pseudomonadati</taxon>
        <taxon>Thermodesulfobacteriota</taxon>
        <taxon>Desulfuromonadia</taxon>
        <taxon>Geobacterales</taxon>
        <taxon>Geobacteraceae</taxon>
        <taxon>Geomonas</taxon>
    </lineage>
</organism>
<dbReference type="PANTHER" id="PTHR22617">
    <property type="entry name" value="CHEMOTAXIS SENSOR HISTIDINE KINASE-RELATED"/>
    <property type="match status" value="1"/>
</dbReference>
<name>A0ABX8LJP3_9BACT</name>
<dbReference type="InterPro" id="IPR002545">
    <property type="entry name" value="CheW-lke_dom"/>
</dbReference>
<dbReference type="PANTHER" id="PTHR22617:SF45">
    <property type="entry name" value="CHEMOTAXIS PROTEIN CHEW"/>
    <property type="match status" value="1"/>
</dbReference>
<dbReference type="RefSeq" id="WP_217287464.1">
    <property type="nucleotide sequence ID" value="NZ_CP077683.1"/>
</dbReference>
<protein>
    <submittedName>
        <fullName evidence="2">Chemotaxis protein CheW</fullName>
    </submittedName>
</protein>
<sequence>MQTAQGNAVEQQATEGGSEYLTFTLGNESYGIDILKVQEIRGYDCVTRIANTPAFIKGVINLRGVIVPIVDLRIKFNVGEATYHEFTVVIIINVLNKVVGIVVDGVSDVVALPAASIKPAPELGASLDTRYITGLGTLNDEMLILVDIEKLIGSDELQIVDSSVENTQKEAVNL</sequence>
<evidence type="ECO:0000313" key="2">
    <source>
        <dbReference type="EMBL" id="QXE90869.1"/>
    </source>
</evidence>